<evidence type="ECO:0000313" key="1">
    <source>
        <dbReference type="EnsemblPlants" id="OB10G26220.1"/>
    </source>
</evidence>
<dbReference type="AlphaFoldDB" id="J3N524"/>
<dbReference type="PANTHER" id="PTHR47681:SF4">
    <property type="entry name" value="PIG-P DOMAIN-CONTAINING PROTEIN"/>
    <property type="match status" value="1"/>
</dbReference>
<dbReference type="Gramene" id="OB10G26220.1">
    <property type="protein sequence ID" value="OB10G26220.1"/>
    <property type="gene ID" value="OB10G26220"/>
</dbReference>
<name>J3N524_ORYBR</name>
<accession>J3N524</accession>
<dbReference type="Proteomes" id="UP000006038">
    <property type="component" value="Chromosome 10"/>
</dbReference>
<evidence type="ECO:0000313" key="2">
    <source>
        <dbReference type="Proteomes" id="UP000006038"/>
    </source>
</evidence>
<proteinExistence type="predicted"/>
<dbReference type="PANTHER" id="PTHR47681">
    <property type="entry name" value="PHOSPHATIDYLINOSITOL N-ACETYLGLUCOSAMINYLTRANSFERASE SUBUNIT P-RELATED"/>
    <property type="match status" value="1"/>
</dbReference>
<dbReference type="EnsemblPlants" id="OB10G26220.1">
    <property type="protein sequence ID" value="OB10G26220.1"/>
    <property type="gene ID" value="OB10G26220"/>
</dbReference>
<keyword evidence="2" id="KW-1185">Reference proteome</keyword>
<protein>
    <submittedName>
        <fullName evidence="1">Uncharacterized protein</fullName>
    </submittedName>
</protein>
<organism evidence="1">
    <name type="scientific">Oryza brachyantha</name>
    <name type="common">malo sina</name>
    <dbReference type="NCBI Taxonomy" id="4533"/>
    <lineage>
        <taxon>Eukaryota</taxon>
        <taxon>Viridiplantae</taxon>
        <taxon>Streptophyta</taxon>
        <taxon>Embryophyta</taxon>
        <taxon>Tracheophyta</taxon>
        <taxon>Spermatophyta</taxon>
        <taxon>Magnoliopsida</taxon>
        <taxon>Liliopsida</taxon>
        <taxon>Poales</taxon>
        <taxon>Poaceae</taxon>
        <taxon>BOP clade</taxon>
        <taxon>Oryzoideae</taxon>
        <taxon>Oryzeae</taxon>
        <taxon>Oryzinae</taxon>
        <taxon>Oryza</taxon>
    </lineage>
</organism>
<reference evidence="1" key="1">
    <citation type="journal article" date="2013" name="Nat. Commun.">
        <title>Whole-genome sequencing of Oryza brachyantha reveals mechanisms underlying Oryza genome evolution.</title>
        <authorList>
            <person name="Chen J."/>
            <person name="Huang Q."/>
            <person name="Gao D."/>
            <person name="Wang J."/>
            <person name="Lang Y."/>
            <person name="Liu T."/>
            <person name="Li B."/>
            <person name="Bai Z."/>
            <person name="Luis Goicoechea J."/>
            <person name="Liang C."/>
            <person name="Chen C."/>
            <person name="Zhang W."/>
            <person name="Sun S."/>
            <person name="Liao Y."/>
            <person name="Zhang X."/>
            <person name="Yang L."/>
            <person name="Song C."/>
            <person name="Wang M."/>
            <person name="Shi J."/>
            <person name="Liu G."/>
            <person name="Liu J."/>
            <person name="Zhou H."/>
            <person name="Zhou W."/>
            <person name="Yu Q."/>
            <person name="An N."/>
            <person name="Chen Y."/>
            <person name="Cai Q."/>
            <person name="Wang B."/>
            <person name="Liu B."/>
            <person name="Min J."/>
            <person name="Huang Y."/>
            <person name="Wu H."/>
            <person name="Li Z."/>
            <person name="Zhang Y."/>
            <person name="Yin Y."/>
            <person name="Song W."/>
            <person name="Jiang J."/>
            <person name="Jackson S.A."/>
            <person name="Wing R.A."/>
            <person name="Wang J."/>
            <person name="Chen M."/>
        </authorList>
    </citation>
    <scope>NUCLEOTIDE SEQUENCE [LARGE SCALE GENOMIC DNA]</scope>
    <source>
        <strain evidence="1">cv. IRGC 101232</strain>
    </source>
</reference>
<sequence length="68" mass="7440">MVAATQGMVLYMGSSFLLSPAPTSFATISDEFARKPARTCEGEKPIEPILDIGIETDKPSHVWRCIIN</sequence>
<reference evidence="1" key="2">
    <citation type="submission" date="2013-04" db="UniProtKB">
        <authorList>
            <consortium name="EnsemblPlants"/>
        </authorList>
    </citation>
    <scope>IDENTIFICATION</scope>
</reference>
<dbReference type="HOGENOM" id="CLU_2797992_0_0_1"/>